<keyword evidence="8" id="KW-1185">Reference proteome</keyword>
<dbReference type="InterPro" id="IPR013752">
    <property type="entry name" value="KPA_reductase"/>
</dbReference>
<dbReference type="InterPro" id="IPR051402">
    <property type="entry name" value="KPR-Related"/>
</dbReference>
<feature type="domain" description="Ketopantoate reductase N-terminal" evidence="5">
    <location>
        <begin position="3"/>
        <end position="150"/>
    </location>
</feature>
<reference evidence="7 8" key="1">
    <citation type="submission" date="2019-11" db="EMBL/GenBank/DDBJ databases">
        <authorList>
            <person name="Li J."/>
        </authorList>
    </citation>
    <scope>NUCLEOTIDE SEQUENCE [LARGE SCALE GENOMIC DNA]</scope>
    <source>
        <strain evidence="7 8">J4</strain>
    </source>
</reference>
<dbReference type="SUPFAM" id="SSF51735">
    <property type="entry name" value="NAD(P)-binding Rossmann-fold domains"/>
    <property type="match status" value="1"/>
</dbReference>
<dbReference type="UniPathway" id="UPA00028">
    <property type="reaction ID" value="UER00004"/>
</dbReference>
<organism evidence="7 8">
    <name type="scientific">Salinibacillus xinjiangensis</name>
    <dbReference type="NCBI Taxonomy" id="1229268"/>
    <lineage>
        <taxon>Bacteria</taxon>
        <taxon>Bacillati</taxon>
        <taxon>Bacillota</taxon>
        <taxon>Bacilli</taxon>
        <taxon>Bacillales</taxon>
        <taxon>Bacillaceae</taxon>
        <taxon>Salinibacillus</taxon>
    </lineage>
</organism>
<dbReference type="FunFam" id="3.40.50.720:FF:000307">
    <property type="entry name" value="2-dehydropantoate 2-reductase"/>
    <property type="match status" value="1"/>
</dbReference>
<proteinExistence type="inferred from homology"/>
<comment type="pathway">
    <text evidence="4">Cofactor biosynthesis; (R)-pantothenate biosynthesis; (R)-pantoate from 3-methyl-2-oxobutanoate: step 2/2.</text>
</comment>
<dbReference type="SUPFAM" id="SSF48179">
    <property type="entry name" value="6-phosphogluconate dehydrogenase C-terminal domain-like"/>
    <property type="match status" value="1"/>
</dbReference>
<comment type="catalytic activity">
    <reaction evidence="4">
        <text>(R)-pantoate + NADP(+) = 2-dehydropantoate + NADPH + H(+)</text>
        <dbReference type="Rhea" id="RHEA:16233"/>
        <dbReference type="ChEBI" id="CHEBI:11561"/>
        <dbReference type="ChEBI" id="CHEBI:15378"/>
        <dbReference type="ChEBI" id="CHEBI:15980"/>
        <dbReference type="ChEBI" id="CHEBI:57783"/>
        <dbReference type="ChEBI" id="CHEBI:58349"/>
        <dbReference type="EC" id="1.1.1.169"/>
    </reaction>
</comment>
<feature type="domain" description="Ketopantoate reductase C-terminal" evidence="6">
    <location>
        <begin position="178"/>
        <end position="299"/>
    </location>
</feature>
<dbReference type="FunFam" id="1.10.1040.10:FF:000017">
    <property type="entry name" value="2-dehydropantoate 2-reductase"/>
    <property type="match status" value="1"/>
</dbReference>
<comment type="function">
    <text evidence="4">Catalyzes the NADPH-dependent reduction of ketopantoate into pantoic acid.</text>
</comment>
<dbReference type="Gene3D" id="3.40.50.720">
    <property type="entry name" value="NAD(P)-binding Rossmann-like Domain"/>
    <property type="match status" value="1"/>
</dbReference>
<comment type="similarity">
    <text evidence="1 4">Belongs to the ketopantoate reductase family.</text>
</comment>
<keyword evidence="4" id="KW-0566">Pantothenate biosynthesis</keyword>
<dbReference type="InterPro" id="IPR003710">
    <property type="entry name" value="ApbA"/>
</dbReference>
<evidence type="ECO:0000256" key="3">
    <source>
        <dbReference type="ARBA" id="ARBA00023002"/>
    </source>
</evidence>
<keyword evidence="3 4" id="KW-0560">Oxidoreductase</keyword>
<name>A0A6G1X739_9BACI</name>
<dbReference type="OrthoDB" id="9793586at2"/>
<dbReference type="Proteomes" id="UP000480185">
    <property type="component" value="Unassembled WGS sequence"/>
</dbReference>
<dbReference type="InterPro" id="IPR008927">
    <property type="entry name" value="6-PGluconate_DH-like_C_sf"/>
</dbReference>
<dbReference type="GO" id="GO:0015940">
    <property type="term" value="P:pantothenate biosynthetic process"/>
    <property type="evidence" value="ECO:0007669"/>
    <property type="project" value="UniProtKB-UniPathway"/>
</dbReference>
<keyword evidence="2 4" id="KW-0521">NADP</keyword>
<evidence type="ECO:0000259" key="6">
    <source>
        <dbReference type="Pfam" id="PF08546"/>
    </source>
</evidence>
<evidence type="ECO:0000313" key="8">
    <source>
        <dbReference type="Proteomes" id="UP000480185"/>
    </source>
</evidence>
<dbReference type="AlphaFoldDB" id="A0A6G1X739"/>
<dbReference type="PANTHER" id="PTHR21708:SF26">
    <property type="entry name" value="2-DEHYDROPANTOATE 2-REDUCTASE"/>
    <property type="match status" value="1"/>
</dbReference>
<accession>A0A6G1X739</accession>
<dbReference type="GO" id="GO:0005737">
    <property type="term" value="C:cytoplasm"/>
    <property type="evidence" value="ECO:0007669"/>
    <property type="project" value="TreeGrafter"/>
</dbReference>
<protein>
    <recommendedName>
        <fullName evidence="4">2-dehydropantoate 2-reductase</fullName>
        <ecNumber evidence="4">1.1.1.169</ecNumber>
    </recommendedName>
    <alternativeName>
        <fullName evidence="4">Ketopantoate reductase</fullName>
    </alternativeName>
</protein>
<evidence type="ECO:0000259" key="5">
    <source>
        <dbReference type="Pfam" id="PF02558"/>
    </source>
</evidence>
<dbReference type="RefSeq" id="WP_153728728.1">
    <property type="nucleotide sequence ID" value="NZ_WJNH01000006.1"/>
</dbReference>
<dbReference type="EC" id="1.1.1.169" evidence="4"/>
<dbReference type="Pfam" id="PF02558">
    <property type="entry name" value="ApbA"/>
    <property type="match status" value="1"/>
</dbReference>
<dbReference type="InterPro" id="IPR013332">
    <property type="entry name" value="KPR_N"/>
</dbReference>
<sequence>MNIVVLGAGAVGGYFGGKISAAGHPVQFLVRKRRYEQLKNRGLKVESVHGDFSIEPNLIIDPSEAENPDLVILGLKNYHIEGAIPQLKQLVEKGAKILPLLNGIEHLDLLTEELGQENVLGGLCYIESTLNTEGDIIQTSSMHDVIFGPLTSVDQAFLQEVESIMKQAEFNVTLTDSILEEIWKKFVFITSFSGITSAVRAPIGVVIQDQVASEFLRDLITEVYEISKARKIALPEDTVESVMQKLQGASPKFTSSMHRDLQKGLPLELDSLHGYLLKLGKQHQIETPTLKAIYALLHPFKEGE</sequence>
<dbReference type="PANTHER" id="PTHR21708">
    <property type="entry name" value="PROBABLE 2-DEHYDROPANTOATE 2-REDUCTASE"/>
    <property type="match status" value="1"/>
</dbReference>
<evidence type="ECO:0000256" key="1">
    <source>
        <dbReference type="ARBA" id="ARBA00007870"/>
    </source>
</evidence>
<evidence type="ECO:0000256" key="4">
    <source>
        <dbReference type="RuleBase" id="RU362068"/>
    </source>
</evidence>
<dbReference type="NCBIfam" id="TIGR00745">
    <property type="entry name" value="apbA_panE"/>
    <property type="match status" value="1"/>
</dbReference>
<evidence type="ECO:0000256" key="2">
    <source>
        <dbReference type="ARBA" id="ARBA00022857"/>
    </source>
</evidence>
<dbReference type="InterPro" id="IPR013328">
    <property type="entry name" value="6PGD_dom2"/>
</dbReference>
<dbReference type="Gene3D" id="1.10.1040.10">
    <property type="entry name" value="N-(1-d-carboxylethyl)-l-norvaline Dehydrogenase, domain 2"/>
    <property type="match status" value="1"/>
</dbReference>
<dbReference type="Pfam" id="PF08546">
    <property type="entry name" value="ApbA_C"/>
    <property type="match status" value="1"/>
</dbReference>
<evidence type="ECO:0000313" key="7">
    <source>
        <dbReference type="EMBL" id="MRG86821.1"/>
    </source>
</evidence>
<dbReference type="GO" id="GO:0008677">
    <property type="term" value="F:2-dehydropantoate 2-reductase activity"/>
    <property type="evidence" value="ECO:0007669"/>
    <property type="project" value="UniProtKB-EC"/>
</dbReference>
<dbReference type="EMBL" id="WJNH01000006">
    <property type="protein sequence ID" value="MRG86821.1"/>
    <property type="molecule type" value="Genomic_DNA"/>
</dbReference>
<gene>
    <name evidence="7" type="ORF">GH754_10925</name>
</gene>
<dbReference type="InterPro" id="IPR036291">
    <property type="entry name" value="NAD(P)-bd_dom_sf"/>
</dbReference>
<comment type="caution">
    <text evidence="7">The sequence shown here is derived from an EMBL/GenBank/DDBJ whole genome shotgun (WGS) entry which is preliminary data.</text>
</comment>